<proteinExistence type="predicted"/>
<evidence type="ECO:0000313" key="3">
    <source>
        <dbReference type="Proteomes" id="UP000179642"/>
    </source>
</evidence>
<feature type="compositionally biased region" description="Gly residues" evidence="1">
    <location>
        <begin position="58"/>
        <end position="72"/>
    </location>
</feature>
<sequence>MRGAGLPARAHDLAAGVVDGLAVFGGDDPAEFFLVFEQELAEGEHDLGALGEGGLRPGLEGLGGGGDGGVDLGGAAEDDPGLFGAGGGVEHGLGGVPDTGAPLIQCGMDFT</sequence>
<dbReference type="Proteomes" id="UP000179642">
    <property type="component" value="Unassembled WGS sequence"/>
</dbReference>
<gene>
    <name evidence="2" type="ORF">BIV23_24875</name>
</gene>
<accession>A0A1S2Q7K2</accession>
<organism evidence="2 3">
    <name type="scientific">Streptomyces monashensis</name>
    <dbReference type="NCBI Taxonomy" id="1678012"/>
    <lineage>
        <taxon>Bacteria</taxon>
        <taxon>Bacillati</taxon>
        <taxon>Actinomycetota</taxon>
        <taxon>Actinomycetes</taxon>
        <taxon>Kitasatosporales</taxon>
        <taxon>Streptomycetaceae</taxon>
        <taxon>Streptomyces</taxon>
    </lineage>
</organism>
<evidence type="ECO:0000256" key="1">
    <source>
        <dbReference type="SAM" id="MobiDB-lite"/>
    </source>
</evidence>
<comment type="caution">
    <text evidence="2">The sequence shown here is derived from an EMBL/GenBank/DDBJ whole genome shotgun (WGS) entry which is preliminary data.</text>
</comment>
<reference evidence="2 3" key="1">
    <citation type="submission" date="2016-10" db="EMBL/GenBank/DDBJ databases">
        <title>Genome sequence of Streptomyces sp. MUSC 1.</title>
        <authorList>
            <person name="Lee L.-H."/>
            <person name="Ser H.-L."/>
            <person name="Law J.W.-F."/>
        </authorList>
    </citation>
    <scope>NUCLEOTIDE SEQUENCE [LARGE SCALE GENOMIC DNA]</scope>
    <source>
        <strain evidence="2 3">MUSC 1</strain>
    </source>
</reference>
<keyword evidence="3" id="KW-1185">Reference proteome</keyword>
<dbReference type="AlphaFoldDB" id="A0A1S2Q7K2"/>
<dbReference type="EMBL" id="MLYO01000041">
    <property type="protein sequence ID" value="OIK02098.1"/>
    <property type="molecule type" value="Genomic_DNA"/>
</dbReference>
<feature type="region of interest" description="Disordered" evidence="1">
    <location>
        <begin position="58"/>
        <end position="86"/>
    </location>
</feature>
<name>A0A1S2Q7K2_9ACTN</name>
<evidence type="ECO:0000313" key="2">
    <source>
        <dbReference type="EMBL" id="OIK02098.1"/>
    </source>
</evidence>
<protein>
    <submittedName>
        <fullName evidence="2">Uncharacterized protein</fullName>
    </submittedName>
</protein>